<keyword evidence="3 4" id="KW-0472">Membrane</keyword>
<feature type="transmembrane region" description="Helical" evidence="4">
    <location>
        <begin position="7"/>
        <end position="28"/>
    </location>
</feature>
<name>A0A2T7UF25_9BURK</name>
<gene>
    <name evidence="6" type="ORF">H663_006940</name>
</gene>
<feature type="transmembrane region" description="Helical" evidence="4">
    <location>
        <begin position="250"/>
        <end position="270"/>
    </location>
</feature>
<sequence length="398" mass="41128">MKETPYAWVVVWATFVCLALIFGVSYSFAAFFESFAAEFSAQRADVSWIFGLSGFVYFVLGAGGGMLADRFGPRVVCSAGMALIALGLLATSWATSLMAVYVSYGLLVGLGIALVYTPSIASVQPWFTTRRGLAGGIASSGVGAGTLLVPVLVAMAIGPMPWREAMQLLALAVLVLGLLAAGLLRRAPAVQAAPGATSAGGSASGLTLRETLRNPTFRWLYLATVLASPVMFIPFAHVSASARDLGLGEAFAVGLVGLIGVGSLVGRFAIGLLADRLGRAQTLVLMQLSMGASYVLWGAAGGQAMLVLFALWFGLSYGSIVSLLPAICMDYFGGRSVASVVGTLYSGAALGNLLGPVLAGAAFDWSGHYLGVMAVCGLLSLCATWASRQMKLSGLAKY</sequence>
<dbReference type="InterPro" id="IPR036259">
    <property type="entry name" value="MFS_trans_sf"/>
</dbReference>
<feature type="transmembrane region" description="Helical" evidence="4">
    <location>
        <begin position="75"/>
        <end position="95"/>
    </location>
</feature>
<dbReference type="Pfam" id="PF07690">
    <property type="entry name" value="MFS_1"/>
    <property type="match status" value="1"/>
</dbReference>
<feature type="transmembrane region" description="Helical" evidence="4">
    <location>
        <begin position="219"/>
        <end position="238"/>
    </location>
</feature>
<dbReference type="PROSITE" id="PS50850">
    <property type="entry name" value="MFS"/>
    <property type="match status" value="1"/>
</dbReference>
<dbReference type="AlphaFoldDB" id="A0A2T7UF25"/>
<evidence type="ECO:0000256" key="2">
    <source>
        <dbReference type="ARBA" id="ARBA00022989"/>
    </source>
</evidence>
<keyword evidence="7" id="KW-1185">Reference proteome</keyword>
<keyword evidence="1 4" id="KW-0812">Transmembrane</keyword>
<dbReference type="InterPro" id="IPR050327">
    <property type="entry name" value="Proton-linked_MCT"/>
</dbReference>
<comment type="caution">
    <text evidence="6">The sequence shown here is derived from an EMBL/GenBank/DDBJ whole genome shotgun (WGS) entry which is preliminary data.</text>
</comment>
<dbReference type="InterPro" id="IPR011701">
    <property type="entry name" value="MFS"/>
</dbReference>
<dbReference type="PANTHER" id="PTHR11360:SF284">
    <property type="entry name" value="EG:103B4.3 PROTEIN-RELATED"/>
    <property type="match status" value="1"/>
</dbReference>
<feature type="transmembrane region" description="Helical" evidence="4">
    <location>
        <begin position="48"/>
        <end position="68"/>
    </location>
</feature>
<keyword evidence="2 4" id="KW-1133">Transmembrane helix</keyword>
<feature type="transmembrane region" description="Helical" evidence="4">
    <location>
        <begin position="133"/>
        <end position="159"/>
    </location>
</feature>
<feature type="domain" description="Major facilitator superfamily (MFS) profile" evidence="5">
    <location>
        <begin position="9"/>
        <end position="391"/>
    </location>
</feature>
<dbReference type="InterPro" id="IPR020846">
    <property type="entry name" value="MFS_dom"/>
</dbReference>
<organism evidence="6 7">
    <name type="scientific">Limnohabitans planktonicus II-D5</name>
    <dbReference type="NCBI Taxonomy" id="1293045"/>
    <lineage>
        <taxon>Bacteria</taxon>
        <taxon>Pseudomonadati</taxon>
        <taxon>Pseudomonadota</taxon>
        <taxon>Betaproteobacteria</taxon>
        <taxon>Burkholderiales</taxon>
        <taxon>Comamonadaceae</taxon>
        <taxon>Limnohabitans</taxon>
    </lineage>
</organism>
<evidence type="ECO:0000256" key="1">
    <source>
        <dbReference type="ARBA" id="ARBA00022692"/>
    </source>
</evidence>
<proteinExistence type="predicted"/>
<dbReference type="Gene3D" id="1.20.1250.20">
    <property type="entry name" value="MFS general substrate transporter like domains"/>
    <property type="match status" value="2"/>
</dbReference>
<dbReference type="STRING" id="1293045.H663_05170"/>
<dbReference type="EMBL" id="LFYT02000006">
    <property type="protein sequence ID" value="PVE43303.1"/>
    <property type="molecule type" value="Genomic_DNA"/>
</dbReference>
<evidence type="ECO:0000313" key="6">
    <source>
        <dbReference type="EMBL" id="PVE43303.1"/>
    </source>
</evidence>
<dbReference type="PANTHER" id="PTHR11360">
    <property type="entry name" value="MONOCARBOXYLATE TRANSPORTER"/>
    <property type="match status" value="1"/>
</dbReference>
<dbReference type="GO" id="GO:0022857">
    <property type="term" value="F:transmembrane transporter activity"/>
    <property type="evidence" value="ECO:0007669"/>
    <property type="project" value="InterPro"/>
</dbReference>
<evidence type="ECO:0000256" key="3">
    <source>
        <dbReference type="ARBA" id="ARBA00023136"/>
    </source>
</evidence>
<feature type="transmembrane region" description="Helical" evidence="4">
    <location>
        <begin position="101"/>
        <end position="121"/>
    </location>
</feature>
<dbReference type="SUPFAM" id="SSF103473">
    <property type="entry name" value="MFS general substrate transporter"/>
    <property type="match status" value="1"/>
</dbReference>
<feature type="transmembrane region" description="Helical" evidence="4">
    <location>
        <begin position="340"/>
        <end position="363"/>
    </location>
</feature>
<feature type="transmembrane region" description="Helical" evidence="4">
    <location>
        <begin position="369"/>
        <end position="387"/>
    </location>
</feature>
<dbReference type="RefSeq" id="WP_053170431.1">
    <property type="nucleotide sequence ID" value="NZ_LFYT02000006.1"/>
</dbReference>
<evidence type="ECO:0000313" key="7">
    <source>
        <dbReference type="Proteomes" id="UP000037507"/>
    </source>
</evidence>
<reference evidence="6" key="1">
    <citation type="submission" date="2017-04" db="EMBL/GenBank/DDBJ databases">
        <title>Unexpected and diverse lifestyles within the genus Limnohabitans.</title>
        <authorList>
            <person name="Kasalicky V."/>
            <person name="Mehrshad M."/>
            <person name="Andrei S.-A."/>
            <person name="Salcher M."/>
            <person name="Kratochvilova H."/>
            <person name="Simek K."/>
            <person name="Ghai R."/>
        </authorList>
    </citation>
    <scope>NUCLEOTIDE SEQUENCE [LARGE SCALE GENOMIC DNA]</scope>
    <source>
        <strain evidence="6">II-D5</strain>
    </source>
</reference>
<evidence type="ECO:0000256" key="4">
    <source>
        <dbReference type="SAM" id="Phobius"/>
    </source>
</evidence>
<feature type="transmembrane region" description="Helical" evidence="4">
    <location>
        <begin position="165"/>
        <end position="184"/>
    </location>
</feature>
<accession>A0A2T7UF25</accession>
<dbReference type="OrthoDB" id="3573349at2"/>
<evidence type="ECO:0000259" key="5">
    <source>
        <dbReference type="PROSITE" id="PS50850"/>
    </source>
</evidence>
<protein>
    <submittedName>
        <fullName evidence="6">MFS transporter</fullName>
    </submittedName>
</protein>
<dbReference type="Proteomes" id="UP000037507">
    <property type="component" value="Unassembled WGS sequence"/>
</dbReference>